<keyword evidence="5" id="KW-1185">Reference proteome</keyword>
<protein>
    <submittedName>
        <fullName evidence="3">Uncharacterized protein</fullName>
    </submittedName>
</protein>
<evidence type="ECO:0000256" key="2">
    <source>
        <dbReference type="SAM" id="Phobius"/>
    </source>
</evidence>
<proteinExistence type="predicted"/>
<accession>A0AAU9KM67</accession>
<evidence type="ECO:0000313" key="6">
    <source>
        <dbReference type="Proteomes" id="UP001160483"/>
    </source>
</evidence>
<organism evidence="3 6">
    <name type="scientific">Peronospora belbahrii</name>
    <dbReference type="NCBI Taxonomy" id="622444"/>
    <lineage>
        <taxon>Eukaryota</taxon>
        <taxon>Sar</taxon>
        <taxon>Stramenopiles</taxon>
        <taxon>Oomycota</taxon>
        <taxon>Peronosporomycetes</taxon>
        <taxon>Peronosporales</taxon>
        <taxon>Peronosporaceae</taxon>
        <taxon>Peronospora</taxon>
    </lineage>
</organism>
<dbReference type="EMBL" id="CAKLCB010000124">
    <property type="protein sequence ID" value="CAH0515600.1"/>
    <property type="molecule type" value="Genomic_DNA"/>
</dbReference>
<evidence type="ECO:0000256" key="1">
    <source>
        <dbReference type="SAM" id="MobiDB-lite"/>
    </source>
</evidence>
<name>A0AAU9KM67_9STRA</name>
<sequence length="392" mass="45505">MACLDSDEDSSSDYVPSSDEDCRDENAESEEEVGEEEEGDEDMRMKKVFERYEDEKGADCSEDEEQEDEIVVRNDLKWWKSSEDKHRREKRCHEDNGVYRKRYWCPIDKRAHHETRKNLRQEKTRYHVYKFVLAGLMAVYLIQFALVDSASLWAFSMVKWRHSVNERNEWKDDLISHARMNSNGHSDESSRLTAHSSQTQIPDYVRSSLYLCATLSRRVIKSEHDATVTQHALRACDIAVKLAPNHSHEAIEAHVLRGDLLSLILRFHNADEDYKAAMAMLESSGTNPQVALDLFQDVNLKKLANHWTLLYKTKRFKELRREAKARAVHAKHDIGKDYRARLASELAADWLRAFKQEKSVLEALTLQRSYTLRRLGYKALDGDCRGSKHGVA</sequence>
<feature type="region of interest" description="Disordered" evidence="1">
    <location>
        <begin position="1"/>
        <end position="48"/>
    </location>
</feature>
<reference evidence="3 5" key="1">
    <citation type="submission" date="2021-11" db="EMBL/GenBank/DDBJ databases">
        <authorList>
            <person name="Islam A."/>
            <person name="Islam S."/>
            <person name="Flora M.S."/>
            <person name="Rahman M."/>
            <person name="Ziaur R.M."/>
            <person name="Epstein J.H."/>
            <person name="Hassan M."/>
            <person name="Klassen M."/>
            <person name="Woodard K."/>
            <person name="Webb A."/>
            <person name="Webby R.J."/>
            <person name="El Zowalaty M.E."/>
        </authorList>
    </citation>
    <scope>NUCLEOTIDE SEQUENCE</scope>
    <source>
        <strain evidence="4">Pbs1</strain>
        <strain evidence="3">Pbs3</strain>
    </source>
</reference>
<evidence type="ECO:0000313" key="5">
    <source>
        <dbReference type="Proteomes" id="UP001158986"/>
    </source>
</evidence>
<dbReference type="AlphaFoldDB" id="A0AAU9KM67"/>
<keyword evidence="2" id="KW-0812">Transmembrane</keyword>
<feature type="transmembrane region" description="Helical" evidence="2">
    <location>
        <begin position="126"/>
        <end position="146"/>
    </location>
</feature>
<dbReference type="EMBL" id="CAKKTJ010000104">
    <property type="protein sequence ID" value="CAH0474383.1"/>
    <property type="molecule type" value="Genomic_DNA"/>
</dbReference>
<feature type="compositionally biased region" description="Acidic residues" evidence="1">
    <location>
        <begin position="1"/>
        <end position="11"/>
    </location>
</feature>
<comment type="caution">
    <text evidence="3">The sequence shown here is derived from an EMBL/GenBank/DDBJ whole genome shotgun (WGS) entry which is preliminary data.</text>
</comment>
<dbReference type="Proteomes" id="UP001160483">
    <property type="component" value="Unassembled WGS sequence"/>
</dbReference>
<feature type="compositionally biased region" description="Acidic residues" evidence="1">
    <location>
        <begin position="18"/>
        <end position="41"/>
    </location>
</feature>
<evidence type="ECO:0000313" key="4">
    <source>
        <dbReference type="EMBL" id="CAH0515600.1"/>
    </source>
</evidence>
<keyword evidence="2" id="KW-0472">Membrane</keyword>
<gene>
    <name evidence="4" type="ORF">PBS001_LOCUS2305</name>
    <name evidence="3" type="ORF">PBS003_LOCUS1239</name>
</gene>
<keyword evidence="2" id="KW-1133">Transmembrane helix</keyword>
<evidence type="ECO:0000313" key="3">
    <source>
        <dbReference type="EMBL" id="CAH0474383.1"/>
    </source>
</evidence>
<dbReference type="Proteomes" id="UP001158986">
    <property type="component" value="Unassembled WGS sequence"/>
</dbReference>